<dbReference type="EMBL" id="JAVRBK010000001">
    <property type="protein sequence ID" value="KAK5650208.1"/>
    <property type="molecule type" value="Genomic_DNA"/>
</dbReference>
<accession>A0AAN7VV11</accession>
<organism evidence="2 3">
    <name type="scientific">Pyrocoelia pectoralis</name>
    <dbReference type="NCBI Taxonomy" id="417401"/>
    <lineage>
        <taxon>Eukaryota</taxon>
        <taxon>Metazoa</taxon>
        <taxon>Ecdysozoa</taxon>
        <taxon>Arthropoda</taxon>
        <taxon>Hexapoda</taxon>
        <taxon>Insecta</taxon>
        <taxon>Pterygota</taxon>
        <taxon>Neoptera</taxon>
        <taxon>Endopterygota</taxon>
        <taxon>Coleoptera</taxon>
        <taxon>Polyphaga</taxon>
        <taxon>Elateriformia</taxon>
        <taxon>Elateroidea</taxon>
        <taxon>Lampyridae</taxon>
        <taxon>Lampyrinae</taxon>
        <taxon>Pyrocoelia</taxon>
    </lineage>
</organism>
<keyword evidence="3" id="KW-1185">Reference proteome</keyword>
<name>A0AAN7VV11_9COLE</name>
<dbReference type="SUPFAM" id="SSF53098">
    <property type="entry name" value="Ribonuclease H-like"/>
    <property type="match status" value="1"/>
</dbReference>
<protein>
    <recommendedName>
        <fullName evidence="1">DUF4371 domain-containing protein</fullName>
    </recommendedName>
</protein>
<dbReference type="AlphaFoldDB" id="A0AAN7VV11"/>
<dbReference type="Proteomes" id="UP001329430">
    <property type="component" value="Chromosome 1"/>
</dbReference>
<dbReference type="InterPro" id="IPR025398">
    <property type="entry name" value="DUF4371"/>
</dbReference>
<dbReference type="Pfam" id="PF14291">
    <property type="entry name" value="DUF4371"/>
    <property type="match status" value="1"/>
</dbReference>
<dbReference type="PANTHER" id="PTHR45749">
    <property type="match status" value="1"/>
</dbReference>
<evidence type="ECO:0000313" key="3">
    <source>
        <dbReference type="Proteomes" id="UP001329430"/>
    </source>
</evidence>
<comment type="caution">
    <text evidence="2">The sequence shown here is derived from an EMBL/GenBank/DDBJ whole genome shotgun (WGS) entry which is preliminary data.</text>
</comment>
<proteinExistence type="predicted"/>
<dbReference type="InterPro" id="IPR012337">
    <property type="entry name" value="RNaseH-like_sf"/>
</dbReference>
<feature type="domain" description="DUF4371" evidence="1">
    <location>
        <begin position="69"/>
        <end position="238"/>
    </location>
</feature>
<sequence length="582" mass="67450">MDPNWARKGISDLHHLPEKIRKHESSRDHINNCTTFALLGKVNIMSQLSSAYRENIILHNNKVEKNRHILKRIISCVKFCSAFDLALRGHDESEFSENQGIFKELINFTAELDNTLREHLRTATVFKGTSNIIQNEILDSMLQVCREEISKQIEKADYLSIQCDETTDVSNYCQMVLILRHFYEGSIREHFWGFIRIKNKTATGLKTCIENEIDPLVLKSPQKLIAQTYDGANVMSGVNSGVQAQIKSKYPNAHFIHCYAHQLNLIMQKSASQSAKVRVFFNNLSAILAFFHTRLIVVIAVITRWNYNIRTVNFVHENREKLIEVFEEIESRCEKSITSNEASGIRRALEDPEFVLKLFHKILPQVDILYNQLQSKIKDSVQLQKDLIIFEKSISNIRNKTDSIKNSVESEFPTSKRRRTDDNFRSVIAKEVCDTITTQMKDRFSFRDKYSEFAKKFPLTVLNEVASFYPMLSKLRLKTELEIIYSREDLKEIAGAMNLLSFILENNLNETFIETSKILKIIVNSNDNSRSGTNTMLNDRLNALAMMSINRNLVHQISNFDDKVMEKFISMKDRRADFNFKK</sequence>
<evidence type="ECO:0000313" key="2">
    <source>
        <dbReference type="EMBL" id="KAK5650208.1"/>
    </source>
</evidence>
<dbReference type="PANTHER" id="PTHR45749:SF28">
    <property type="entry name" value="ZINC FINGER MYM-TYPE PROTEIN 1-LIKE-RELATED"/>
    <property type="match status" value="1"/>
</dbReference>
<evidence type="ECO:0000259" key="1">
    <source>
        <dbReference type="Pfam" id="PF14291"/>
    </source>
</evidence>
<reference evidence="2 3" key="1">
    <citation type="journal article" date="2024" name="Insects">
        <title>An Improved Chromosome-Level Genome Assembly of the Firefly Pyrocoelia pectoralis.</title>
        <authorList>
            <person name="Fu X."/>
            <person name="Meyer-Rochow V.B."/>
            <person name="Ballantyne L."/>
            <person name="Zhu X."/>
        </authorList>
    </citation>
    <scope>NUCLEOTIDE SEQUENCE [LARGE SCALE GENOMIC DNA]</scope>
    <source>
        <strain evidence="2">XCY_ONT2</strain>
    </source>
</reference>
<gene>
    <name evidence="2" type="ORF">RI129_001237</name>
</gene>